<reference evidence="1" key="1">
    <citation type="submission" date="2020-08" db="EMBL/GenBank/DDBJ databases">
        <authorList>
            <person name="Hu Y."/>
            <person name="Nguyen S.V."/>
            <person name="Li F."/>
            <person name="Fanning S."/>
        </authorList>
    </citation>
    <scope>NUCLEOTIDE SEQUENCE</scope>
    <source>
        <strain evidence="1">SYSU D8009</strain>
    </source>
</reference>
<organism evidence="1 2">
    <name type="scientific">Siccirubricoccus deserti</name>
    <dbReference type="NCBI Taxonomy" id="2013562"/>
    <lineage>
        <taxon>Bacteria</taxon>
        <taxon>Pseudomonadati</taxon>
        <taxon>Pseudomonadota</taxon>
        <taxon>Alphaproteobacteria</taxon>
        <taxon>Acetobacterales</taxon>
        <taxon>Roseomonadaceae</taxon>
        <taxon>Siccirubricoccus</taxon>
    </lineage>
</organism>
<sequence length="62" mass="6684">MTETPTAAEIDAFVARHGLSALTPEQRSRMAELARTVAETGQALPRVGDKFAEPATVFRVRG</sequence>
<comment type="caution">
    <text evidence="1">The sequence shown here is derived from an EMBL/GenBank/DDBJ whole genome shotgun (WGS) entry which is preliminary data.</text>
</comment>
<evidence type="ECO:0000313" key="2">
    <source>
        <dbReference type="Proteomes" id="UP000600101"/>
    </source>
</evidence>
<name>A0A9X0UDP8_9PROT</name>
<accession>A0A9X0UDP8</accession>
<dbReference type="Proteomes" id="UP000600101">
    <property type="component" value="Unassembled WGS sequence"/>
</dbReference>
<keyword evidence="2" id="KW-1185">Reference proteome</keyword>
<dbReference type="EMBL" id="JACOMF010000017">
    <property type="protein sequence ID" value="MBC4016677.1"/>
    <property type="molecule type" value="Genomic_DNA"/>
</dbReference>
<dbReference type="RefSeq" id="WP_186771442.1">
    <property type="nucleotide sequence ID" value="NZ_JACOMF010000017.1"/>
</dbReference>
<dbReference type="AlphaFoldDB" id="A0A9X0UDP8"/>
<proteinExistence type="predicted"/>
<protein>
    <submittedName>
        <fullName evidence="1">Uncharacterized protein</fullName>
    </submittedName>
</protein>
<evidence type="ECO:0000313" key="1">
    <source>
        <dbReference type="EMBL" id="MBC4016677.1"/>
    </source>
</evidence>
<gene>
    <name evidence="1" type="ORF">H7965_15245</name>
</gene>